<dbReference type="PANTHER" id="PTHR47027">
    <property type="entry name" value="REVERSE TRANSCRIPTASE DOMAIN-CONTAINING PROTEIN"/>
    <property type="match status" value="1"/>
</dbReference>
<reference evidence="2" key="1">
    <citation type="journal article" date="2016" name="Gigascience">
        <title>De novo construction of an expanded transcriptome assembly for the western tarnished plant bug, Lygus hesperus.</title>
        <authorList>
            <person name="Tassone E.E."/>
            <person name="Geib S.M."/>
            <person name="Hall B."/>
            <person name="Fabrick J.A."/>
            <person name="Brent C.S."/>
            <person name="Hull J.J."/>
        </authorList>
    </citation>
    <scope>NUCLEOTIDE SEQUENCE</scope>
</reference>
<accession>A0A146KNZ7</accession>
<dbReference type="CDD" id="cd01650">
    <property type="entry name" value="RT_nLTR_like"/>
    <property type="match status" value="1"/>
</dbReference>
<dbReference type="InterPro" id="IPR000477">
    <property type="entry name" value="RT_dom"/>
</dbReference>
<dbReference type="GO" id="GO:0071897">
    <property type="term" value="P:DNA biosynthetic process"/>
    <property type="evidence" value="ECO:0007669"/>
    <property type="project" value="UniProtKB-ARBA"/>
</dbReference>
<name>A0A146KNZ7_LYGHE</name>
<gene>
    <name evidence="2" type="primary">CFDP2_42</name>
    <name evidence="2" type="ORF">g.88183</name>
</gene>
<dbReference type="InterPro" id="IPR043502">
    <property type="entry name" value="DNA/RNA_pol_sf"/>
</dbReference>
<dbReference type="AlphaFoldDB" id="A0A146KNZ7"/>
<evidence type="ECO:0000313" key="2">
    <source>
        <dbReference type="EMBL" id="JAP97001.1"/>
    </source>
</evidence>
<evidence type="ECO:0000259" key="1">
    <source>
        <dbReference type="PROSITE" id="PS50878"/>
    </source>
</evidence>
<dbReference type="SUPFAM" id="SSF56219">
    <property type="entry name" value="DNase I-like"/>
    <property type="match status" value="1"/>
</dbReference>
<proteinExistence type="predicted"/>
<organism evidence="2">
    <name type="scientific">Lygus hesperus</name>
    <name type="common">Western plant bug</name>
    <dbReference type="NCBI Taxonomy" id="30085"/>
    <lineage>
        <taxon>Eukaryota</taxon>
        <taxon>Metazoa</taxon>
        <taxon>Ecdysozoa</taxon>
        <taxon>Arthropoda</taxon>
        <taxon>Hexapoda</taxon>
        <taxon>Insecta</taxon>
        <taxon>Pterygota</taxon>
        <taxon>Neoptera</taxon>
        <taxon>Paraneoptera</taxon>
        <taxon>Hemiptera</taxon>
        <taxon>Heteroptera</taxon>
        <taxon>Panheteroptera</taxon>
        <taxon>Cimicomorpha</taxon>
        <taxon>Miridae</taxon>
        <taxon>Mirini</taxon>
        <taxon>Lygus</taxon>
    </lineage>
</organism>
<dbReference type="PANTHER" id="PTHR47027:SF20">
    <property type="entry name" value="REVERSE TRANSCRIPTASE-LIKE PROTEIN WITH RNA-DIRECTED DNA POLYMERASE DOMAIN"/>
    <property type="match status" value="1"/>
</dbReference>
<dbReference type="Pfam" id="PF00078">
    <property type="entry name" value="RVT_1"/>
    <property type="match status" value="1"/>
</dbReference>
<dbReference type="CDD" id="cd09076">
    <property type="entry name" value="L1-EN"/>
    <property type="match status" value="1"/>
</dbReference>
<dbReference type="Gene3D" id="3.60.10.10">
    <property type="entry name" value="Endonuclease/exonuclease/phosphatase"/>
    <property type="match status" value="1"/>
</dbReference>
<dbReference type="GO" id="GO:0003824">
    <property type="term" value="F:catalytic activity"/>
    <property type="evidence" value="ECO:0007669"/>
    <property type="project" value="InterPro"/>
</dbReference>
<dbReference type="InterPro" id="IPR005135">
    <property type="entry name" value="Endo/exonuclease/phosphatase"/>
</dbReference>
<feature type="domain" description="Reverse transcriptase" evidence="1">
    <location>
        <begin position="497"/>
        <end position="766"/>
    </location>
</feature>
<dbReference type="EMBL" id="GDHC01021627">
    <property type="protein sequence ID" value="JAP97001.1"/>
    <property type="molecule type" value="Transcribed_RNA"/>
</dbReference>
<dbReference type="InterPro" id="IPR036691">
    <property type="entry name" value="Endo/exonu/phosph_ase_sf"/>
</dbReference>
<feature type="non-terminal residue" evidence="2">
    <location>
        <position position="1"/>
    </location>
</feature>
<dbReference type="SUPFAM" id="SSF56672">
    <property type="entry name" value="DNA/RNA polymerases"/>
    <property type="match status" value="1"/>
</dbReference>
<sequence length="955" mass="109705">QPGKMKEIEMAASKANIDVLAVQEVRWPGNGRIDKKNFSFLYSGPEERTGLCGTGFLLSIKARKCILAFEPVSDRLCRLRLKGKFRNITLICAYAPTEAADEEDKEAFYDKLEAVCERIQRNDVVIVLGDFNAKVGLEDSMKQVAGRFSLHTESSENGLRLGQFASKYSMVIKSTFFDHKRIHKGTWISPGSNILNQIDHVLIGRRHASSIIDVRSRRGPNCDSDHFLVQVVFRARLSNALKGAVTRRTKWRSEKLEEEVVAQTYQEAITSKLNENQQSLEIEEEWSKIKNAVLEAAMDVIGERERKEEDDWFDEECQRAVEEKNRQRNVMLQRDTRRAREEYRRLRRIEHKIRRKKKRNYNNGKVRSIEIANEEKETRRFFRTANSIKKGYQPKLAACKNRQGEIVEEEGEVLDIWASHFETLLNGDEAHARFPVFEQTTDADADPLTNDPTLHEVVEVMNRLKNHKAPGEDRITAELLKKGGHVLAERLHTLITMIWREERMPNDWKTGLIVPVFKKGDKLQCNNYRGITLLNVAYKILSGVILKRLSVYSEKLLGEYQAGFRPDRSTTDQIFVVRQVLEKCYEYSIDLHLLFVDFVQAFDRLSRNKLIEALIHFGIPQKLVNIIGMTLHESKARVMIGSKVSRAFEVTGGVRQGDGLSAVLFNLALHRAIAQVEPGGSIFYKSAQLCGYADDIAIIARNLRAMEGIYSRLENLAAQMGLIVSTSKTKYMAVSTDPTRRNVEDVSLSGTTFGGVQKFKYLGTTITSNNAMSDEIQQRLAAGNRAYFSCIKLFKSRLLSRQSKLRLYYSLIRPVVTYGAETWSLTDKDETSLLVFERKILRRIFGAKFVEGEWKTRTNHELDQLIDHGNIVRFIKAQRIQWFGHVTRMDTSRVPKKVFCHKMQGSRKRGRPRARWRDGVHEDMRRLRISNPEEAAKDRSAWRTVVREARVHTGL</sequence>
<dbReference type="Pfam" id="PF03372">
    <property type="entry name" value="Exo_endo_phos"/>
    <property type="match status" value="1"/>
</dbReference>
<dbReference type="PROSITE" id="PS50878">
    <property type="entry name" value="RT_POL"/>
    <property type="match status" value="1"/>
</dbReference>
<protein>
    <submittedName>
        <fullName evidence="2">Craniofacial development protein 2</fullName>
    </submittedName>
</protein>